<sequence length="251" mass="29072">MAVGLKKLLEKFRIANYVTIRHSLRSFTTTSSNMEKALENLKSNPYYEKYASRIADLQKTSPEEFMQRVEVQQKTKEEEKKKKFASVDTRQFSSVLNPKQALKEDTKTSVKKLNDIFKIDLVKDKDAAEIITIWEEYHKSKEVISATIPKDTYTLLQQNMQLCPTFLFPLPRAQGYEFIMCQSYGHTIHFTPLLAYQNVLDGQEAQCLANQFQMYYSGKDAAKLQLLQTFTKNPDTFKHMDLIAQLENIGL</sequence>
<comment type="caution">
    <text evidence="5">The sequence shown here is derived from an EMBL/GenBank/DDBJ whole genome shotgun (WGS) entry which is preliminary data.</text>
</comment>
<accession>A0A2A4JWA1</accession>
<name>A0A2A4JWA1_HELVI</name>
<dbReference type="AlphaFoldDB" id="A0A2A4JWA1"/>
<proteinExistence type="inferred from homology"/>
<gene>
    <name evidence="5" type="ORF">B5V51_11020</name>
</gene>
<dbReference type="EMBL" id="NWSH01000543">
    <property type="protein sequence ID" value="PCG75763.1"/>
    <property type="molecule type" value="Genomic_DNA"/>
</dbReference>
<organism evidence="5">
    <name type="scientific">Heliothis virescens</name>
    <name type="common">Tobacco budworm moth</name>
    <dbReference type="NCBI Taxonomy" id="7102"/>
    <lineage>
        <taxon>Eukaryota</taxon>
        <taxon>Metazoa</taxon>
        <taxon>Ecdysozoa</taxon>
        <taxon>Arthropoda</taxon>
        <taxon>Hexapoda</taxon>
        <taxon>Insecta</taxon>
        <taxon>Pterygota</taxon>
        <taxon>Neoptera</taxon>
        <taxon>Endopterygota</taxon>
        <taxon>Lepidoptera</taxon>
        <taxon>Glossata</taxon>
        <taxon>Ditrysia</taxon>
        <taxon>Noctuoidea</taxon>
        <taxon>Noctuidae</taxon>
        <taxon>Heliothinae</taxon>
        <taxon>Heliothis</taxon>
    </lineage>
</organism>
<keyword evidence="4" id="KW-0496">Mitochondrion</keyword>
<dbReference type="PANTHER" id="PTHR13126">
    <property type="entry name" value="CHAPERONE ATP11"/>
    <property type="match status" value="1"/>
</dbReference>
<dbReference type="Pfam" id="PF06644">
    <property type="entry name" value="ATP11"/>
    <property type="match status" value="2"/>
</dbReference>
<evidence type="ECO:0008006" key="6">
    <source>
        <dbReference type="Google" id="ProtNLM"/>
    </source>
</evidence>
<dbReference type="GO" id="GO:0033615">
    <property type="term" value="P:mitochondrial proton-transporting ATP synthase complex assembly"/>
    <property type="evidence" value="ECO:0007669"/>
    <property type="project" value="TreeGrafter"/>
</dbReference>
<dbReference type="STRING" id="7102.A0A2A4JWA1"/>
<evidence type="ECO:0000256" key="2">
    <source>
        <dbReference type="ARBA" id="ARBA00009116"/>
    </source>
</evidence>
<dbReference type="GO" id="GO:0005739">
    <property type="term" value="C:mitochondrion"/>
    <property type="evidence" value="ECO:0007669"/>
    <property type="project" value="UniProtKB-SubCell"/>
</dbReference>
<reference evidence="5" key="1">
    <citation type="submission" date="2017-09" db="EMBL/GenBank/DDBJ databases">
        <title>Contemporary evolution of a Lepidopteran species, Heliothis virescens, in response to modern agricultural practices.</title>
        <authorList>
            <person name="Fritz M.L."/>
            <person name="Deyonke A.M."/>
            <person name="Papanicolaou A."/>
            <person name="Micinski S."/>
            <person name="Westbrook J."/>
            <person name="Gould F."/>
        </authorList>
    </citation>
    <scope>NUCLEOTIDE SEQUENCE [LARGE SCALE GENOMIC DNA]</scope>
    <source>
        <strain evidence="5">HvINT-</strain>
        <tissue evidence="5">Whole body</tissue>
    </source>
</reference>
<dbReference type="InterPro" id="IPR010591">
    <property type="entry name" value="ATP11"/>
</dbReference>
<evidence type="ECO:0000256" key="4">
    <source>
        <dbReference type="ARBA" id="ARBA00023128"/>
    </source>
</evidence>
<protein>
    <recommendedName>
        <fullName evidence="6">ATP synthase mitochondrial F1 complex assembly factor 1</fullName>
    </recommendedName>
</protein>
<keyword evidence="3" id="KW-0809">Transit peptide</keyword>
<evidence type="ECO:0000256" key="1">
    <source>
        <dbReference type="ARBA" id="ARBA00004173"/>
    </source>
</evidence>
<comment type="subcellular location">
    <subcellularLocation>
        <location evidence="1">Mitochondrion</location>
    </subcellularLocation>
</comment>
<comment type="similarity">
    <text evidence="2">Belongs to the ATP11 family.</text>
</comment>
<evidence type="ECO:0000256" key="3">
    <source>
        <dbReference type="ARBA" id="ARBA00022946"/>
    </source>
</evidence>
<evidence type="ECO:0000313" key="5">
    <source>
        <dbReference type="EMBL" id="PCG75763.1"/>
    </source>
</evidence>
<dbReference type="PANTHER" id="PTHR13126:SF0">
    <property type="entry name" value="ATP SYNTHASE MITOCHONDRIAL F1 COMPLEX ASSEMBLY FACTOR 1"/>
    <property type="match status" value="1"/>
</dbReference>